<dbReference type="PANTHER" id="PTHR42951">
    <property type="entry name" value="METALLO-BETA-LACTAMASE DOMAIN-CONTAINING"/>
    <property type="match status" value="1"/>
</dbReference>
<dbReference type="CDD" id="cd07743">
    <property type="entry name" value="metallo-hydrolase-like_MBL-fold"/>
    <property type="match status" value="1"/>
</dbReference>
<dbReference type="Pfam" id="PF00753">
    <property type="entry name" value="Lactamase_B"/>
    <property type="match status" value="1"/>
</dbReference>
<dbReference type="Gene3D" id="3.60.15.10">
    <property type="entry name" value="Ribonuclease Z/Hydroxyacylglutathione hydrolase-like"/>
    <property type="match status" value="1"/>
</dbReference>
<gene>
    <name evidence="2" type="ORF">DCMF_10035</name>
</gene>
<feature type="domain" description="Metallo-beta-lactamase" evidence="1">
    <location>
        <begin position="19"/>
        <end position="207"/>
    </location>
</feature>
<evidence type="ECO:0000313" key="3">
    <source>
        <dbReference type="Proteomes" id="UP000323521"/>
    </source>
</evidence>
<organism evidence="2 3">
    <name type="scientific">Formimonas warabiya</name>
    <dbReference type="NCBI Taxonomy" id="1761012"/>
    <lineage>
        <taxon>Bacteria</taxon>
        <taxon>Bacillati</taxon>
        <taxon>Bacillota</taxon>
        <taxon>Clostridia</taxon>
        <taxon>Eubacteriales</taxon>
        <taxon>Peptococcaceae</taxon>
        <taxon>Candidatus Formimonas</taxon>
    </lineage>
</organism>
<dbReference type="Proteomes" id="UP000323521">
    <property type="component" value="Chromosome"/>
</dbReference>
<dbReference type="GO" id="GO:0016787">
    <property type="term" value="F:hydrolase activity"/>
    <property type="evidence" value="ECO:0007669"/>
    <property type="project" value="UniProtKB-KW"/>
</dbReference>
<dbReference type="InterPro" id="IPR001279">
    <property type="entry name" value="Metallo-B-lactamas"/>
</dbReference>
<dbReference type="SUPFAM" id="SSF56281">
    <property type="entry name" value="Metallo-hydrolase/oxidoreductase"/>
    <property type="match status" value="1"/>
</dbReference>
<dbReference type="InterPro" id="IPR036866">
    <property type="entry name" value="RibonucZ/Hydroxyglut_hydro"/>
</dbReference>
<evidence type="ECO:0000313" key="2">
    <source>
        <dbReference type="EMBL" id="ATW25070.1"/>
    </source>
</evidence>
<dbReference type="EMBL" id="CP017634">
    <property type="protein sequence ID" value="ATW25070.1"/>
    <property type="molecule type" value="Genomic_DNA"/>
</dbReference>
<dbReference type="OrthoDB" id="9815874at2"/>
<name>A0A3G1KRK8_FORW1</name>
<protein>
    <submittedName>
        <fullName evidence="2">MBL fold metallo-hydrolase</fullName>
    </submittedName>
</protein>
<dbReference type="KEGG" id="fwa:DCMF_10035"/>
<reference evidence="2 3" key="1">
    <citation type="submission" date="2016-10" db="EMBL/GenBank/DDBJ databases">
        <title>Complete Genome Sequence of Peptococcaceae strain DCMF.</title>
        <authorList>
            <person name="Edwards R.J."/>
            <person name="Holland S.I."/>
            <person name="Deshpande N.P."/>
            <person name="Wong Y.K."/>
            <person name="Ertan H."/>
            <person name="Manefield M."/>
            <person name="Russell T.L."/>
            <person name="Lee M.J."/>
        </authorList>
    </citation>
    <scope>NUCLEOTIDE SEQUENCE [LARGE SCALE GENOMIC DNA]</scope>
    <source>
        <strain evidence="2 3">DCMF</strain>
    </source>
</reference>
<keyword evidence="3" id="KW-1185">Reference proteome</keyword>
<dbReference type="RefSeq" id="WP_148134314.1">
    <property type="nucleotide sequence ID" value="NZ_CP017634.1"/>
</dbReference>
<dbReference type="AlphaFoldDB" id="A0A3G1KRK8"/>
<dbReference type="InterPro" id="IPR050855">
    <property type="entry name" value="NDM-1-like"/>
</dbReference>
<evidence type="ECO:0000259" key="1">
    <source>
        <dbReference type="SMART" id="SM00849"/>
    </source>
</evidence>
<keyword evidence="2" id="KW-0378">Hydrolase</keyword>
<dbReference type="SMART" id="SM00849">
    <property type="entry name" value="Lactamase_B"/>
    <property type="match status" value="1"/>
</dbReference>
<proteinExistence type="predicted"/>
<dbReference type="PANTHER" id="PTHR42951:SF14">
    <property type="entry name" value="METALLO-BETA-LACTAMASE SUPERFAMILY PROTEIN"/>
    <property type="match status" value="1"/>
</dbReference>
<sequence length="298" mass="33668">MARLTLEHIKGNTYYIPSPTNIGVFVDNDQAILIDSGNDKEAGRQILRLLGEQGLSLKLIVNTHSNADHIGGNAYLQDKTDCLIAATRMEAAFINDPMMEAAFLYGGFPNRDLHNKFLVAKPSLVTSVISSSAEILGTGLHAIPLPGHYFDMIGVKTPDGIFFIADSLFPEYVISKYHLFYLLDIRAHLDTLERLRNMEADLFIPSHGEKQEQVDALIEVNKGKIYEIMARIRGVCHAPVTMEEVLEHMCTLYDITLNPTQYVLVSSTIRSFLTYLYEEGQVDCFFERGKMMWREKKE</sequence>
<accession>A0A3G1KRK8</accession>